<proteinExistence type="predicted"/>
<dbReference type="EMBL" id="MOEC01000006">
    <property type="protein sequence ID" value="OIS93947.1"/>
    <property type="molecule type" value="Genomic_DNA"/>
</dbReference>
<accession>A0A1J6HNP6</accession>
<protein>
    <submittedName>
        <fullName evidence="1">Uncharacterized protein</fullName>
    </submittedName>
</protein>
<dbReference type="CDD" id="cd06462">
    <property type="entry name" value="Peptidase_S24_S26"/>
    <property type="match status" value="1"/>
</dbReference>
<evidence type="ECO:0000313" key="2">
    <source>
        <dbReference type="Proteomes" id="UP000182985"/>
    </source>
</evidence>
<organism evidence="1 2">
    <name type="scientific">Brucella cytisi</name>
    <dbReference type="NCBI Taxonomy" id="407152"/>
    <lineage>
        <taxon>Bacteria</taxon>
        <taxon>Pseudomonadati</taxon>
        <taxon>Pseudomonadota</taxon>
        <taxon>Alphaproteobacteria</taxon>
        <taxon>Hyphomicrobiales</taxon>
        <taxon>Brucellaceae</taxon>
        <taxon>Brucella/Ochrobactrum group</taxon>
        <taxon>Brucella</taxon>
    </lineage>
</organism>
<reference evidence="1 2" key="1">
    <citation type="submission" date="2016-10" db="EMBL/GenBank/DDBJ databases">
        <title>The Draft Genome Sequence of the Potato Rhizosphere Bacteria Ochrobactrum sp. IPA7.2.</title>
        <authorList>
            <person name="Gogoleva N.E."/>
            <person name="Khlopko Y.A."/>
            <person name="Burygin G.L."/>
            <person name="Plotnikov A.O."/>
        </authorList>
    </citation>
    <scope>NUCLEOTIDE SEQUENCE [LARGE SCALE GENOMIC DNA]</scope>
    <source>
        <strain evidence="1 2">IPA7.2</strain>
    </source>
</reference>
<dbReference type="AlphaFoldDB" id="A0A1J6HNP6"/>
<evidence type="ECO:0000313" key="1">
    <source>
        <dbReference type="EMBL" id="OIS93947.1"/>
    </source>
</evidence>
<keyword evidence="2" id="KW-1185">Reference proteome</keyword>
<comment type="caution">
    <text evidence="1">The sequence shown here is derived from an EMBL/GenBank/DDBJ whole genome shotgun (WGS) entry which is preliminary data.</text>
</comment>
<gene>
    <name evidence="1" type="ORF">BLA27_07575</name>
</gene>
<name>A0A1J6HNP6_9HYPH</name>
<sequence>MSEIVTMQPGLRALVMFEKVLEGCVTFPCTDASSMPHVRPGEFVIVDKNDREPVHGELYVVSFGPRRHQHHICMVRRKTGITWRCSDRPQDGWEVGAVRNDELRQIRRELDRQHSEGLPRDQFIAGPDGHWRLERGTVCQ</sequence>
<dbReference type="Proteomes" id="UP000182985">
    <property type="component" value="Unassembled WGS sequence"/>
</dbReference>